<feature type="domain" description="G" evidence="2">
    <location>
        <begin position="80"/>
        <end position="128"/>
    </location>
</feature>
<accession>A0A672YT71</accession>
<dbReference type="Pfam" id="PF01926">
    <property type="entry name" value="MMR_HSR1"/>
    <property type="match status" value="1"/>
</dbReference>
<reference evidence="3" key="2">
    <citation type="submission" date="2025-09" db="UniProtKB">
        <authorList>
            <consortium name="Ensembl"/>
        </authorList>
    </citation>
    <scope>IDENTIFICATION</scope>
</reference>
<dbReference type="InterPro" id="IPR006073">
    <property type="entry name" value="GTP-bd"/>
</dbReference>
<dbReference type="Gene3D" id="3.40.50.300">
    <property type="entry name" value="P-loop containing nucleotide triphosphate hydrolases"/>
    <property type="match status" value="1"/>
</dbReference>
<evidence type="ECO:0000313" key="3">
    <source>
        <dbReference type="Ensembl" id="ENSSORP00005007769.1"/>
    </source>
</evidence>
<feature type="region of interest" description="Disordered" evidence="1">
    <location>
        <begin position="1"/>
        <end position="26"/>
    </location>
</feature>
<dbReference type="InterPro" id="IPR005662">
    <property type="entry name" value="GTPase_Era-like"/>
</dbReference>
<dbReference type="PANTHER" id="PTHR42698:SF1">
    <property type="entry name" value="GTPASE ERA, MITOCHONDRIAL"/>
    <property type="match status" value="1"/>
</dbReference>
<dbReference type="Proteomes" id="UP000472271">
    <property type="component" value="Unassembled WGS sequence"/>
</dbReference>
<dbReference type="SUPFAM" id="SSF52540">
    <property type="entry name" value="P-loop containing nucleoside triphosphate hydrolases"/>
    <property type="match status" value="1"/>
</dbReference>
<dbReference type="GO" id="GO:0005525">
    <property type="term" value="F:GTP binding"/>
    <property type="evidence" value="ECO:0007669"/>
    <property type="project" value="InterPro"/>
</dbReference>
<dbReference type="InterPro" id="IPR027417">
    <property type="entry name" value="P-loop_NTPase"/>
</dbReference>
<dbReference type="AlphaFoldDB" id="A0A672YT71"/>
<keyword evidence="4" id="KW-1185">Reference proteome</keyword>
<dbReference type="Ensembl" id="ENSSORT00005008052.1">
    <property type="protein sequence ID" value="ENSSORP00005007769.1"/>
    <property type="gene ID" value="ENSSORG00005004392.1"/>
</dbReference>
<evidence type="ECO:0000256" key="1">
    <source>
        <dbReference type="SAM" id="MobiDB-lite"/>
    </source>
</evidence>
<evidence type="ECO:0000313" key="4">
    <source>
        <dbReference type="Proteomes" id="UP000472271"/>
    </source>
</evidence>
<dbReference type="GO" id="GO:0005759">
    <property type="term" value="C:mitochondrial matrix"/>
    <property type="evidence" value="ECO:0007669"/>
    <property type="project" value="TreeGrafter"/>
</dbReference>
<sequence>SAVNMCESGDSGERQPRHWQFGPHAPTADSIGPAPALLGSGLMNIIIMVPLRPPVLLVSVEQTSLLMKVPDQPDKPRVLQVAVVGAPNAGKSTLSNQLLGRKVFAVSKKVHTTRTQTLGVLTEENTQIVRRKCPKFCVF</sequence>
<dbReference type="PANTHER" id="PTHR42698">
    <property type="entry name" value="GTPASE ERA"/>
    <property type="match status" value="1"/>
</dbReference>
<name>A0A672YT71_9TELE</name>
<dbReference type="GO" id="GO:0043024">
    <property type="term" value="F:ribosomal small subunit binding"/>
    <property type="evidence" value="ECO:0007669"/>
    <property type="project" value="TreeGrafter"/>
</dbReference>
<dbReference type="GO" id="GO:0000028">
    <property type="term" value="P:ribosomal small subunit assembly"/>
    <property type="evidence" value="ECO:0007669"/>
    <property type="project" value="TreeGrafter"/>
</dbReference>
<proteinExistence type="predicted"/>
<organism evidence="3 4">
    <name type="scientific">Sphaeramia orbicularis</name>
    <name type="common">orbiculate cardinalfish</name>
    <dbReference type="NCBI Taxonomy" id="375764"/>
    <lineage>
        <taxon>Eukaryota</taxon>
        <taxon>Metazoa</taxon>
        <taxon>Chordata</taxon>
        <taxon>Craniata</taxon>
        <taxon>Vertebrata</taxon>
        <taxon>Euteleostomi</taxon>
        <taxon>Actinopterygii</taxon>
        <taxon>Neopterygii</taxon>
        <taxon>Teleostei</taxon>
        <taxon>Neoteleostei</taxon>
        <taxon>Acanthomorphata</taxon>
        <taxon>Gobiaria</taxon>
        <taxon>Kurtiformes</taxon>
        <taxon>Apogonoidei</taxon>
        <taxon>Apogonidae</taxon>
        <taxon>Apogoninae</taxon>
        <taxon>Sphaeramia</taxon>
    </lineage>
</organism>
<reference evidence="3" key="1">
    <citation type="submission" date="2025-08" db="UniProtKB">
        <authorList>
            <consortium name="Ensembl"/>
        </authorList>
    </citation>
    <scope>IDENTIFICATION</scope>
</reference>
<dbReference type="GO" id="GO:0019843">
    <property type="term" value="F:rRNA binding"/>
    <property type="evidence" value="ECO:0007669"/>
    <property type="project" value="TreeGrafter"/>
</dbReference>
<protein>
    <recommendedName>
        <fullName evidence="2">G domain-containing protein</fullName>
    </recommendedName>
</protein>
<dbReference type="InParanoid" id="A0A672YT71"/>
<evidence type="ECO:0000259" key="2">
    <source>
        <dbReference type="Pfam" id="PF01926"/>
    </source>
</evidence>